<evidence type="ECO:0000313" key="2">
    <source>
        <dbReference type="EMBL" id="MBW2940265.1"/>
    </source>
</evidence>
<dbReference type="Proteomes" id="UP001166291">
    <property type="component" value="Unassembled WGS sequence"/>
</dbReference>
<feature type="signal peptide" evidence="1">
    <location>
        <begin position="1"/>
        <end position="21"/>
    </location>
</feature>
<evidence type="ECO:0000313" key="3">
    <source>
        <dbReference type="Proteomes" id="UP001166291"/>
    </source>
</evidence>
<evidence type="ECO:0000256" key="1">
    <source>
        <dbReference type="SAM" id="SignalP"/>
    </source>
</evidence>
<keyword evidence="1" id="KW-0732">Signal</keyword>
<accession>A0ABS6VPL8</accession>
<proteinExistence type="predicted"/>
<feature type="chain" id="PRO_5047527496" evidence="1">
    <location>
        <begin position="22"/>
        <end position="121"/>
    </location>
</feature>
<dbReference type="EMBL" id="JAHWDQ010000001">
    <property type="protein sequence ID" value="MBW2940265.1"/>
    <property type="molecule type" value="Genomic_DNA"/>
</dbReference>
<sequence length="121" mass="12898">MKTVYAMYAVLMMGLSATLQAADIGDSYNVLCEKMKSCALKSVGEADLTPDVRAMVMASLEGACVAIQQQVSNVAATHPLHGAASACMDSMTTLSCEELENSGDEKTPECARYEKMAEAYQ</sequence>
<protein>
    <submittedName>
        <fullName evidence="2">Uncharacterized protein</fullName>
    </submittedName>
</protein>
<organism evidence="2 3">
    <name type="scientific">Zhongshania aquimaris</name>
    <dbReference type="NCBI Taxonomy" id="2857107"/>
    <lineage>
        <taxon>Bacteria</taxon>
        <taxon>Pseudomonadati</taxon>
        <taxon>Pseudomonadota</taxon>
        <taxon>Gammaproteobacteria</taxon>
        <taxon>Cellvibrionales</taxon>
        <taxon>Spongiibacteraceae</taxon>
        <taxon>Zhongshania</taxon>
    </lineage>
</organism>
<gene>
    <name evidence="2" type="ORF">KXJ70_05735</name>
</gene>
<dbReference type="RefSeq" id="WP_219042474.1">
    <property type="nucleotide sequence ID" value="NZ_JAHWDQ010000001.1"/>
</dbReference>
<name>A0ABS6VPL8_9GAMM</name>
<keyword evidence="3" id="KW-1185">Reference proteome</keyword>
<reference evidence="2" key="1">
    <citation type="submission" date="2021-07" db="EMBL/GenBank/DDBJ databases">
        <title>Zhongshania sp. CAU 1632 isolated from seawater.</title>
        <authorList>
            <person name="Kim W."/>
        </authorList>
    </citation>
    <scope>NUCLEOTIDE SEQUENCE</scope>
    <source>
        <strain evidence="2">CAU 1632</strain>
    </source>
</reference>
<comment type="caution">
    <text evidence="2">The sequence shown here is derived from an EMBL/GenBank/DDBJ whole genome shotgun (WGS) entry which is preliminary data.</text>
</comment>